<evidence type="ECO:0000256" key="1">
    <source>
        <dbReference type="SAM" id="Phobius"/>
    </source>
</evidence>
<feature type="transmembrane region" description="Helical" evidence="1">
    <location>
        <begin position="29"/>
        <end position="52"/>
    </location>
</feature>
<feature type="transmembrane region" description="Helical" evidence="1">
    <location>
        <begin position="196"/>
        <end position="217"/>
    </location>
</feature>
<keyword evidence="1" id="KW-1133">Transmembrane helix</keyword>
<evidence type="ECO:0000313" key="3">
    <source>
        <dbReference type="Proteomes" id="UP000198378"/>
    </source>
</evidence>
<evidence type="ECO:0000313" key="2">
    <source>
        <dbReference type="EMBL" id="OXB88893.1"/>
    </source>
</evidence>
<feature type="transmembrane region" description="Helical" evidence="1">
    <location>
        <begin position="272"/>
        <end position="289"/>
    </location>
</feature>
<dbReference type="Proteomes" id="UP000198378">
    <property type="component" value="Unassembled WGS sequence"/>
</dbReference>
<dbReference type="EMBL" id="NEWK01000001">
    <property type="protein sequence ID" value="OXB88893.1"/>
    <property type="molecule type" value="Genomic_DNA"/>
</dbReference>
<name>A0AA91TE87_9BACL</name>
<dbReference type="RefSeq" id="WP_089113826.1">
    <property type="nucleotide sequence ID" value="NZ_NEWK01000001.1"/>
</dbReference>
<proteinExistence type="predicted"/>
<protein>
    <submittedName>
        <fullName evidence="2">Uncharacterized protein</fullName>
    </submittedName>
</protein>
<feature type="transmembrane region" description="Helical" evidence="1">
    <location>
        <begin position="101"/>
        <end position="126"/>
    </location>
</feature>
<keyword evidence="1" id="KW-0472">Membrane</keyword>
<reference evidence="2 3" key="1">
    <citation type="submission" date="2017-05" db="EMBL/GenBank/DDBJ databases">
        <title>The genome sequence of Geobacillus thermocatenulatus DSM 730.</title>
        <authorList>
            <person name="Ramaloko W.T."/>
            <person name="Koen N."/>
            <person name="Polliack S."/>
            <person name="Aliyu H."/>
            <person name="Lebre P."/>
            <person name="Mohr T."/>
            <person name="Oswald F."/>
            <person name="Zwick M."/>
            <person name="Neumann A."/>
            <person name="Syldatk C."/>
            <person name="Cowan D."/>
            <person name="De Maayer P."/>
        </authorList>
    </citation>
    <scope>NUCLEOTIDE SEQUENCE [LARGE SCALE GENOMIC DNA]</scope>
    <source>
        <strain evidence="2 3">BGSC 93A1</strain>
    </source>
</reference>
<accession>A0AA91TE87</accession>
<feature type="transmembrane region" description="Helical" evidence="1">
    <location>
        <begin position="166"/>
        <end position="184"/>
    </location>
</feature>
<comment type="caution">
    <text evidence="2">The sequence shown here is derived from an EMBL/GenBank/DDBJ whole genome shotgun (WGS) entry which is preliminary data.</text>
</comment>
<keyword evidence="1" id="KW-0812">Transmembrane</keyword>
<keyword evidence="3" id="KW-1185">Reference proteome</keyword>
<gene>
    <name evidence="2" type="ORF">B9L19_01980</name>
</gene>
<feature type="transmembrane region" description="Helical" evidence="1">
    <location>
        <begin position="309"/>
        <end position="330"/>
    </location>
</feature>
<feature type="transmembrane region" description="Helical" evidence="1">
    <location>
        <begin position="58"/>
        <end position="80"/>
    </location>
</feature>
<organism evidence="2 3">
    <name type="scientific">Geobacillus thermocatenulatus</name>
    <dbReference type="NCBI Taxonomy" id="33938"/>
    <lineage>
        <taxon>Bacteria</taxon>
        <taxon>Bacillati</taxon>
        <taxon>Bacillota</taxon>
        <taxon>Bacilli</taxon>
        <taxon>Bacillales</taxon>
        <taxon>Anoxybacillaceae</taxon>
        <taxon>Geobacillus</taxon>
        <taxon>Geobacillus thermoleovorans group</taxon>
    </lineage>
</organism>
<dbReference type="AlphaFoldDB" id="A0AA91TE87"/>
<sequence>MLAMRYKAYRKLYRISVEEKKGDSSQKVIIQNILIVLFWSLIFFVCFVTFQMDPNKFSFYYCLLYLILELLLLFSVIHLYESSQFIINFLRNVPITENKIFYFHYIASGWSLNYVTELITIVVYLALFKAKWINIVLLLIGIATIKLLRTYLEFLLVLLKNHQKRFPIWTIAFFFLTLCLYTIVPKGYFSNFQWTFSFFIFILSVASFFAIVTYRIIIKALLKGNFSLENFVWFNKFTNSLSEFATTIFRFNRVFQKLVKVQLIRMIRSPEYVQKLLTIGIMYFIFSLVSDLVIDKAMGESPNESLSNLLYTAFLISFLSFSNITLDLTFRTLPTKIGRIFSSRCRIGPWYTRKAKEFPHHGRSNSCYLFRLV</sequence>
<feature type="transmembrane region" description="Helical" evidence="1">
    <location>
        <begin position="132"/>
        <end position="159"/>
    </location>
</feature>